<name>A0AAP0RXI8_LIQFO</name>
<comment type="caution">
    <text evidence="1">The sequence shown here is derived from an EMBL/GenBank/DDBJ whole genome shotgun (WGS) entry which is preliminary data.</text>
</comment>
<accession>A0AAP0RXI8</accession>
<proteinExistence type="predicted"/>
<dbReference type="AlphaFoldDB" id="A0AAP0RXI8"/>
<dbReference type="EMBL" id="JBBPBK010000004">
    <property type="protein sequence ID" value="KAK9286776.1"/>
    <property type="molecule type" value="Genomic_DNA"/>
</dbReference>
<organism evidence="1 2">
    <name type="scientific">Liquidambar formosana</name>
    <name type="common">Formosan gum</name>
    <dbReference type="NCBI Taxonomy" id="63359"/>
    <lineage>
        <taxon>Eukaryota</taxon>
        <taxon>Viridiplantae</taxon>
        <taxon>Streptophyta</taxon>
        <taxon>Embryophyta</taxon>
        <taxon>Tracheophyta</taxon>
        <taxon>Spermatophyta</taxon>
        <taxon>Magnoliopsida</taxon>
        <taxon>eudicotyledons</taxon>
        <taxon>Gunneridae</taxon>
        <taxon>Pentapetalae</taxon>
        <taxon>Saxifragales</taxon>
        <taxon>Altingiaceae</taxon>
        <taxon>Liquidambar</taxon>
    </lineage>
</organism>
<evidence type="ECO:0000313" key="2">
    <source>
        <dbReference type="Proteomes" id="UP001415857"/>
    </source>
</evidence>
<gene>
    <name evidence="1" type="ORF">L1049_015181</name>
</gene>
<sequence length="115" mass="13870">MTGHVVMKVIKWLYKQNMHSFQFTFCVSKLEHFPGIFPDMNNTHMVRVLFWKTRQEYKEAEPFVIIGQKRKAQNYCRLQVEVLWHRKHFCFSQLFGNISRCARRVVVSCIVQVLF</sequence>
<protein>
    <submittedName>
        <fullName evidence="1">Uncharacterized protein</fullName>
    </submittedName>
</protein>
<keyword evidence="2" id="KW-1185">Reference proteome</keyword>
<dbReference type="Proteomes" id="UP001415857">
    <property type="component" value="Unassembled WGS sequence"/>
</dbReference>
<reference evidence="1 2" key="1">
    <citation type="journal article" date="2024" name="Plant J.">
        <title>Genome sequences and population genomics reveal climatic adaptation and genomic divergence between two closely related sweetgum species.</title>
        <authorList>
            <person name="Xu W.Q."/>
            <person name="Ren C.Q."/>
            <person name="Zhang X.Y."/>
            <person name="Comes H.P."/>
            <person name="Liu X.H."/>
            <person name="Li Y.G."/>
            <person name="Kettle C.J."/>
            <person name="Jalonen R."/>
            <person name="Gaisberger H."/>
            <person name="Ma Y.Z."/>
            <person name="Qiu Y.X."/>
        </authorList>
    </citation>
    <scope>NUCLEOTIDE SEQUENCE [LARGE SCALE GENOMIC DNA]</scope>
    <source>
        <strain evidence="1">Hangzhou</strain>
    </source>
</reference>
<evidence type="ECO:0000313" key="1">
    <source>
        <dbReference type="EMBL" id="KAK9286776.1"/>
    </source>
</evidence>